<dbReference type="Proteomes" id="UP000332933">
    <property type="component" value="Unassembled WGS sequence"/>
</dbReference>
<organism evidence="6 7">
    <name type="scientific">Aphanomyces stellatus</name>
    <dbReference type="NCBI Taxonomy" id="120398"/>
    <lineage>
        <taxon>Eukaryota</taxon>
        <taxon>Sar</taxon>
        <taxon>Stramenopiles</taxon>
        <taxon>Oomycota</taxon>
        <taxon>Saprolegniomycetes</taxon>
        <taxon>Saprolegniales</taxon>
        <taxon>Verrucalvaceae</taxon>
        <taxon>Aphanomyces</taxon>
    </lineage>
</organism>
<keyword evidence="1 2" id="KW-0103">Bromodomain</keyword>
<accession>A0A485KKU7</accession>
<reference evidence="6 7" key="1">
    <citation type="submission" date="2019-03" db="EMBL/GenBank/DDBJ databases">
        <authorList>
            <person name="Gaulin E."/>
            <person name="Dumas B."/>
        </authorList>
    </citation>
    <scope>NUCLEOTIDE SEQUENCE [LARGE SCALE GENOMIC DNA]</scope>
    <source>
        <strain evidence="6">CBS 568.67</strain>
    </source>
</reference>
<dbReference type="EMBL" id="CAADRA010005127">
    <property type="protein sequence ID" value="VFT85465.1"/>
    <property type="molecule type" value="Genomic_DNA"/>
</dbReference>
<dbReference type="Pfam" id="PF00439">
    <property type="entry name" value="Bromodomain"/>
    <property type="match status" value="1"/>
</dbReference>
<proteinExistence type="predicted"/>
<dbReference type="PANTHER" id="PTHR22881">
    <property type="entry name" value="BROMODOMAIN CONTAINING PROTEIN"/>
    <property type="match status" value="1"/>
</dbReference>
<dbReference type="SUPFAM" id="SSF47370">
    <property type="entry name" value="Bromodomain"/>
    <property type="match status" value="1"/>
</dbReference>
<evidence type="ECO:0000256" key="1">
    <source>
        <dbReference type="ARBA" id="ARBA00023117"/>
    </source>
</evidence>
<evidence type="ECO:0000313" key="7">
    <source>
        <dbReference type="Proteomes" id="UP000332933"/>
    </source>
</evidence>
<evidence type="ECO:0000256" key="2">
    <source>
        <dbReference type="PROSITE-ProRule" id="PRU00035"/>
    </source>
</evidence>
<dbReference type="AlphaFoldDB" id="A0A485KKU7"/>
<dbReference type="InterPro" id="IPR036427">
    <property type="entry name" value="Bromodomain-like_sf"/>
</dbReference>
<gene>
    <name evidence="6" type="primary">Aste57867_8579</name>
    <name evidence="5" type="ORF">As57867_008547</name>
    <name evidence="6" type="ORF">ASTE57867_8579</name>
</gene>
<evidence type="ECO:0000256" key="3">
    <source>
        <dbReference type="SAM" id="MobiDB-lite"/>
    </source>
</evidence>
<feature type="compositionally biased region" description="Basic and acidic residues" evidence="3">
    <location>
        <begin position="279"/>
        <end position="304"/>
    </location>
</feature>
<dbReference type="EMBL" id="VJMH01005106">
    <property type="protein sequence ID" value="KAF0700931.1"/>
    <property type="molecule type" value="Genomic_DNA"/>
</dbReference>
<feature type="compositionally biased region" description="Polar residues" evidence="3">
    <location>
        <begin position="146"/>
        <end position="163"/>
    </location>
</feature>
<dbReference type="SMART" id="SM00297">
    <property type="entry name" value="BROMO"/>
    <property type="match status" value="1"/>
</dbReference>
<dbReference type="Gene3D" id="1.20.920.10">
    <property type="entry name" value="Bromodomain-like"/>
    <property type="match status" value="1"/>
</dbReference>
<protein>
    <submittedName>
        <fullName evidence="6">Aste57867_8579 protein</fullName>
    </submittedName>
</protein>
<evidence type="ECO:0000313" key="6">
    <source>
        <dbReference type="EMBL" id="VFT85465.1"/>
    </source>
</evidence>
<dbReference type="InterPro" id="IPR001487">
    <property type="entry name" value="Bromodomain"/>
</dbReference>
<dbReference type="OrthoDB" id="21449at2759"/>
<reference evidence="5" key="2">
    <citation type="submission" date="2019-06" db="EMBL/GenBank/DDBJ databases">
        <title>Genomics analysis of Aphanomyces spp. identifies a new class of oomycete effector associated with host adaptation.</title>
        <authorList>
            <person name="Gaulin E."/>
        </authorList>
    </citation>
    <scope>NUCLEOTIDE SEQUENCE</scope>
    <source>
        <strain evidence="5">CBS 578.67</strain>
    </source>
</reference>
<sequence>MARQTFRRQHQSVEMEPKEFMQCVMRRTLAALAKKDAYDLFSHPVDTREVPDYLDKISQPMDFSTIEQKIARHAYGSFDEFKIDVIVVFNNAQNYNMEHTIYFREAAKLTGAAAALFEEAEDSLRENRRKHQLSAAFDKHGRQDMPRSNTFASPPSPSNTQVEMETPTFDLGIRPLQPVAAEYMRDDEAALGEDFHDMCSQDLEGYATDESFVFDDVIHDPLPDTPERGVAATAPAASTMNAVVSDIDSDDDSCLSDGIEFVHEFAAPPRRRTSPPKRSFREEALPVRKPVVEKENNHTEKRPRNEWIQSKRLASDNLVKSQPLKLVTSSRPLVNGAVYKSAFGQPRPKQRQALMDLYVEPKAD</sequence>
<name>A0A485KKU7_9STRA</name>
<dbReference type="PROSITE" id="PS50014">
    <property type="entry name" value="BROMODOMAIN_2"/>
    <property type="match status" value="1"/>
</dbReference>
<dbReference type="PRINTS" id="PR00503">
    <property type="entry name" value="BROMODOMAIN"/>
</dbReference>
<evidence type="ECO:0000259" key="4">
    <source>
        <dbReference type="PROSITE" id="PS50014"/>
    </source>
</evidence>
<dbReference type="PANTHER" id="PTHR22881:SF27">
    <property type="entry name" value="BROMODOMAIN CONTAINING 7_9"/>
    <property type="match status" value="1"/>
</dbReference>
<evidence type="ECO:0000313" key="5">
    <source>
        <dbReference type="EMBL" id="KAF0700931.1"/>
    </source>
</evidence>
<keyword evidence="7" id="KW-1185">Reference proteome</keyword>
<feature type="domain" description="Bromo" evidence="4">
    <location>
        <begin position="33"/>
        <end position="103"/>
    </location>
</feature>
<feature type="region of interest" description="Disordered" evidence="3">
    <location>
        <begin position="268"/>
        <end position="304"/>
    </location>
</feature>
<dbReference type="InterPro" id="IPR051831">
    <property type="entry name" value="Bromodomain_contain_prot"/>
</dbReference>
<feature type="region of interest" description="Disordered" evidence="3">
    <location>
        <begin position="139"/>
        <end position="163"/>
    </location>
</feature>